<protein>
    <submittedName>
        <fullName evidence="2">Uncharacterized protein</fullName>
    </submittedName>
</protein>
<reference evidence="2 3" key="1">
    <citation type="submission" date="2018-12" db="EMBL/GenBank/DDBJ databases">
        <title>Draft genome sequence of Xylaria grammica IHI A82.</title>
        <authorList>
            <person name="Buettner E."/>
            <person name="Kellner H."/>
        </authorList>
    </citation>
    <scope>NUCLEOTIDE SEQUENCE [LARGE SCALE GENOMIC DNA]</scope>
    <source>
        <strain evidence="2 3">IHI A82</strain>
    </source>
</reference>
<feature type="region of interest" description="Disordered" evidence="1">
    <location>
        <begin position="449"/>
        <end position="498"/>
    </location>
</feature>
<dbReference type="Proteomes" id="UP000286045">
    <property type="component" value="Unassembled WGS sequence"/>
</dbReference>
<keyword evidence="3" id="KW-1185">Reference proteome</keyword>
<proteinExistence type="predicted"/>
<evidence type="ECO:0000313" key="2">
    <source>
        <dbReference type="EMBL" id="RWA03700.1"/>
    </source>
</evidence>
<evidence type="ECO:0000256" key="1">
    <source>
        <dbReference type="SAM" id="MobiDB-lite"/>
    </source>
</evidence>
<dbReference type="STRING" id="363999.A0A439CNP0"/>
<dbReference type="AlphaFoldDB" id="A0A439CNP0"/>
<dbReference type="EMBL" id="RYZI01000720">
    <property type="protein sequence ID" value="RWA03700.1"/>
    <property type="molecule type" value="Genomic_DNA"/>
</dbReference>
<feature type="region of interest" description="Disordered" evidence="1">
    <location>
        <begin position="263"/>
        <end position="318"/>
    </location>
</feature>
<evidence type="ECO:0000313" key="3">
    <source>
        <dbReference type="Proteomes" id="UP000286045"/>
    </source>
</evidence>
<accession>A0A439CNP0</accession>
<name>A0A439CNP0_9PEZI</name>
<organism evidence="2 3">
    <name type="scientific">Xylaria grammica</name>
    <dbReference type="NCBI Taxonomy" id="363999"/>
    <lineage>
        <taxon>Eukaryota</taxon>
        <taxon>Fungi</taxon>
        <taxon>Dikarya</taxon>
        <taxon>Ascomycota</taxon>
        <taxon>Pezizomycotina</taxon>
        <taxon>Sordariomycetes</taxon>
        <taxon>Xylariomycetidae</taxon>
        <taxon>Xylariales</taxon>
        <taxon>Xylariaceae</taxon>
        <taxon>Xylaria</taxon>
    </lineage>
</organism>
<feature type="compositionally biased region" description="Low complexity" evidence="1">
    <location>
        <begin position="472"/>
        <end position="485"/>
    </location>
</feature>
<feature type="compositionally biased region" description="Polar residues" evidence="1">
    <location>
        <begin position="449"/>
        <end position="470"/>
    </location>
</feature>
<feature type="compositionally biased region" description="Low complexity" evidence="1">
    <location>
        <begin position="293"/>
        <end position="304"/>
    </location>
</feature>
<sequence length="498" mass="54268">MSLDTYEMEGSLAFLNAPYEISSSNQVNSYHLENLGRQIPPHLFNIQPDLGVPHPVYQPELATRHTQDPSCWFRSEVLDDCARARFYARMVELYLIEDEHLNAGFNCPLEACGAHFNSPKDMLRHLKHCKSFAEGKFWCPTCLRSESFKTRSGRRCSWDKDHIGQRLLQKSKSVLQSFGTKAPASQHKSNHALCVVCSAELSDLWTQSDGDPAPLNEAQLIQSATPAISFNPQELAIPSGQFYELDSSISGVSELSELSSSENSLSQSYPRSVSHAHTVSELSSPSTSPHGDSISATISPSSSTYEELPTTNLDPNPANIVDKVTRRVADASNRIMNQRCTSLYSNFFASPRIQPLTPALDVSNSQTFATPSPLVSTLTQHASFRTPPRLRLRTAQGLATPALDPRMVDGSQTFSYHSTTARNPRVTSLPAGIGTQQLNIGDSFLSPFTSGGDSFATQQADSPATNQSPPISAVSTSNSNSTVPSDKLIFGQDPGGMP</sequence>
<comment type="caution">
    <text evidence="2">The sequence shown here is derived from an EMBL/GenBank/DDBJ whole genome shotgun (WGS) entry which is preliminary data.</text>
</comment>
<gene>
    <name evidence="2" type="ORF">EKO27_g11406</name>
</gene>
<feature type="compositionally biased region" description="Polar residues" evidence="1">
    <location>
        <begin position="269"/>
        <end position="290"/>
    </location>
</feature>